<sequence length="362" mass="41476">MARCHPFLPSPSPVIRDDDYEVVVVDTISSCPSSPTTEEAFLNTDPNIGADFVSKPTFSNPDLPCSANEKTCQDSDSFGNFRGSECSPNSNNTMLSNDFETIVCDSKFGRHPALLYRSIRFKGKIIEFIYNDKSRDGQTLYYVCAECQKLRRKIGPKLGPVARVRVVGGKFKDDPDRPRNPHYCNLKTIGEAMAVRVRYRMYKKIQDDVQRYESYSDSANVRNENVDAEKTSYEATVAETKYGRHPALLYRSVLHPGKVVEFVFSDKGNDGKTMYYVCAACLKLRRRDRRYGPPPRVRVINGRFRDNPDKPKVDHFCDFKTVAEALGQRERYRLYQSVRKTPKRPKLAFLDAVDEIYDRYGK</sequence>
<evidence type="ECO:0000313" key="2">
    <source>
        <dbReference type="Proteomes" id="UP001608902"/>
    </source>
</evidence>
<comment type="caution">
    <text evidence="1">The sequence shown here is derived from an EMBL/GenBank/DDBJ whole genome shotgun (WGS) entry which is preliminary data.</text>
</comment>
<protein>
    <submittedName>
        <fullName evidence="1">Uncharacterized protein</fullName>
    </submittedName>
</protein>
<accession>A0ABD6EVW0</accession>
<proteinExistence type="predicted"/>
<name>A0ABD6EVW0_9BILA</name>
<dbReference type="AlphaFoldDB" id="A0ABD6EVW0"/>
<keyword evidence="2" id="KW-1185">Reference proteome</keyword>
<organism evidence="1 2">
    <name type="scientific">Gnathostoma spinigerum</name>
    <dbReference type="NCBI Taxonomy" id="75299"/>
    <lineage>
        <taxon>Eukaryota</taxon>
        <taxon>Metazoa</taxon>
        <taxon>Ecdysozoa</taxon>
        <taxon>Nematoda</taxon>
        <taxon>Chromadorea</taxon>
        <taxon>Rhabditida</taxon>
        <taxon>Spirurina</taxon>
        <taxon>Gnathostomatomorpha</taxon>
        <taxon>Gnathostomatoidea</taxon>
        <taxon>Gnathostomatidae</taxon>
        <taxon>Gnathostoma</taxon>
    </lineage>
</organism>
<dbReference type="EMBL" id="JBGFUD010006145">
    <property type="protein sequence ID" value="MFH4980822.1"/>
    <property type="molecule type" value="Genomic_DNA"/>
</dbReference>
<reference evidence="1 2" key="1">
    <citation type="submission" date="2024-08" db="EMBL/GenBank/DDBJ databases">
        <title>Gnathostoma spinigerum genome.</title>
        <authorList>
            <person name="Gonzalez-Bertolin B."/>
            <person name="Monzon S."/>
            <person name="Zaballos A."/>
            <person name="Jimenez P."/>
            <person name="Dekumyoy P."/>
            <person name="Varona S."/>
            <person name="Cuesta I."/>
            <person name="Sumanam S."/>
            <person name="Adisakwattana P."/>
            <person name="Gasser R.B."/>
            <person name="Hernandez-Gonzalez A."/>
            <person name="Young N.D."/>
            <person name="Perteguer M.J."/>
        </authorList>
    </citation>
    <scope>NUCLEOTIDE SEQUENCE [LARGE SCALE GENOMIC DNA]</scope>
    <source>
        <strain evidence="1">AL3</strain>
        <tissue evidence="1">Liver</tissue>
    </source>
</reference>
<gene>
    <name evidence="1" type="ORF">AB6A40_007531</name>
</gene>
<dbReference type="Proteomes" id="UP001608902">
    <property type="component" value="Unassembled WGS sequence"/>
</dbReference>
<evidence type="ECO:0000313" key="1">
    <source>
        <dbReference type="EMBL" id="MFH4980822.1"/>
    </source>
</evidence>